<gene>
    <name evidence="1" type="ORF">DRW42_09865</name>
</gene>
<organism evidence="1 2">
    <name type="scientific">Pedobacter miscanthi</name>
    <dbReference type="NCBI Taxonomy" id="2259170"/>
    <lineage>
        <taxon>Bacteria</taxon>
        <taxon>Pseudomonadati</taxon>
        <taxon>Bacteroidota</taxon>
        <taxon>Sphingobacteriia</taxon>
        <taxon>Sphingobacteriales</taxon>
        <taxon>Sphingobacteriaceae</taxon>
        <taxon>Pedobacter</taxon>
    </lineage>
</organism>
<protein>
    <submittedName>
        <fullName evidence="1">Uncharacterized protein</fullName>
    </submittedName>
</protein>
<evidence type="ECO:0000313" key="2">
    <source>
        <dbReference type="Proteomes" id="UP000252081"/>
    </source>
</evidence>
<dbReference type="Proteomes" id="UP000252081">
    <property type="component" value="Unassembled WGS sequence"/>
</dbReference>
<name>A0A366L1Z9_9SPHI</name>
<dbReference type="EMBL" id="QNQU01000007">
    <property type="protein sequence ID" value="RBQ07897.1"/>
    <property type="molecule type" value="Genomic_DNA"/>
</dbReference>
<dbReference type="AlphaFoldDB" id="A0A366L1Z9"/>
<sequence>MTAAILFGFKRSKMKSKRNIPLLVWMLTGTVFCASRPGYLLYGIKVELKVAPAKITVKTMTGLPIPVPNLLISKISKFLI</sequence>
<reference evidence="1 2" key="1">
    <citation type="submission" date="2018-07" db="EMBL/GenBank/DDBJ databases">
        <title>A draft genome of a endophytic bacteria, a new species of Pedobacter.</title>
        <authorList>
            <person name="Zhang Z.D."/>
            <person name="Chen Z.J."/>
        </authorList>
    </citation>
    <scope>NUCLEOTIDE SEQUENCE [LARGE SCALE GENOMIC DNA]</scope>
    <source>
        <strain evidence="1 2">RS10</strain>
    </source>
</reference>
<accession>A0A366L1Z9</accession>
<comment type="caution">
    <text evidence="1">The sequence shown here is derived from an EMBL/GenBank/DDBJ whole genome shotgun (WGS) entry which is preliminary data.</text>
</comment>
<evidence type="ECO:0000313" key="1">
    <source>
        <dbReference type="EMBL" id="RBQ07897.1"/>
    </source>
</evidence>
<keyword evidence="2" id="KW-1185">Reference proteome</keyword>
<proteinExistence type="predicted"/>